<evidence type="ECO:0000313" key="1">
    <source>
        <dbReference type="EMBL" id="MBX39069.1"/>
    </source>
</evidence>
<proteinExistence type="predicted"/>
<protein>
    <submittedName>
        <fullName evidence="1">Uncharacterized protein</fullName>
    </submittedName>
</protein>
<dbReference type="EMBL" id="GGEC01058585">
    <property type="protein sequence ID" value="MBX39069.1"/>
    <property type="molecule type" value="Transcribed_RNA"/>
</dbReference>
<accession>A0A2P2N9C1</accession>
<organism evidence="1">
    <name type="scientific">Rhizophora mucronata</name>
    <name type="common">Asiatic mangrove</name>
    <dbReference type="NCBI Taxonomy" id="61149"/>
    <lineage>
        <taxon>Eukaryota</taxon>
        <taxon>Viridiplantae</taxon>
        <taxon>Streptophyta</taxon>
        <taxon>Embryophyta</taxon>
        <taxon>Tracheophyta</taxon>
        <taxon>Spermatophyta</taxon>
        <taxon>Magnoliopsida</taxon>
        <taxon>eudicotyledons</taxon>
        <taxon>Gunneridae</taxon>
        <taxon>Pentapetalae</taxon>
        <taxon>rosids</taxon>
        <taxon>fabids</taxon>
        <taxon>Malpighiales</taxon>
        <taxon>Rhizophoraceae</taxon>
        <taxon>Rhizophora</taxon>
    </lineage>
</organism>
<reference evidence="1" key="1">
    <citation type="submission" date="2018-02" db="EMBL/GenBank/DDBJ databases">
        <title>Rhizophora mucronata_Transcriptome.</title>
        <authorList>
            <person name="Meera S.P."/>
            <person name="Sreeshan A."/>
            <person name="Augustine A."/>
        </authorList>
    </citation>
    <scope>NUCLEOTIDE SEQUENCE</scope>
    <source>
        <tissue evidence="1">Leaf</tissue>
    </source>
</reference>
<sequence>MIVDLVFTISRRILYQELVIADDNISTPLLNYICFTPRSHRVYPSKDNDYS</sequence>
<name>A0A2P2N9C1_RHIMU</name>
<dbReference type="AlphaFoldDB" id="A0A2P2N9C1"/>